<feature type="non-terminal residue" evidence="3">
    <location>
        <position position="203"/>
    </location>
</feature>
<evidence type="ECO:0000313" key="4">
    <source>
        <dbReference type="Proteomes" id="UP000278143"/>
    </source>
</evidence>
<dbReference type="PRINTS" id="PR00625">
    <property type="entry name" value="JDOMAIN"/>
</dbReference>
<dbReference type="SMART" id="SM00271">
    <property type="entry name" value="DnaJ"/>
    <property type="match status" value="1"/>
</dbReference>
<proteinExistence type="predicted"/>
<dbReference type="InterPro" id="IPR001623">
    <property type="entry name" value="DnaJ_domain"/>
</dbReference>
<feature type="region of interest" description="Disordered" evidence="1">
    <location>
        <begin position="149"/>
        <end position="203"/>
    </location>
</feature>
<dbReference type="CDD" id="cd06257">
    <property type="entry name" value="DnaJ"/>
    <property type="match status" value="1"/>
</dbReference>
<feature type="compositionally biased region" description="Basic and acidic residues" evidence="1">
    <location>
        <begin position="149"/>
        <end position="167"/>
    </location>
</feature>
<organism evidence="3 4">
    <name type="scientific">Syncephalis pseudoplumigaleata</name>
    <dbReference type="NCBI Taxonomy" id="1712513"/>
    <lineage>
        <taxon>Eukaryota</taxon>
        <taxon>Fungi</taxon>
        <taxon>Fungi incertae sedis</taxon>
        <taxon>Zoopagomycota</taxon>
        <taxon>Zoopagomycotina</taxon>
        <taxon>Zoopagomycetes</taxon>
        <taxon>Zoopagales</taxon>
        <taxon>Piptocephalidaceae</taxon>
        <taxon>Syncephalis</taxon>
    </lineage>
</organism>
<dbReference type="AlphaFoldDB" id="A0A4V1J116"/>
<protein>
    <recommendedName>
        <fullName evidence="2">J domain-containing protein</fullName>
    </recommendedName>
</protein>
<keyword evidence="4" id="KW-1185">Reference proteome</keyword>
<sequence>MTSKEEQQLEAYLQNEATQFQREQEVDRVLACFKLDPFAILQLSYTFSEKDVKMAYRRKSLLIHPDKTKHPRAQEAFDMLKRAETELNDEKKRAWLLQVVGEAQHAVRQTSDKADALDEASDAYKEAVRDKLKALLIEEELRRRRLLKKEMERESNEARKVDEQIEQRKRKKQADQAWEDARDKRVGNWRDFMSGGNKKKKRK</sequence>
<feature type="domain" description="J" evidence="2">
    <location>
        <begin position="36"/>
        <end position="115"/>
    </location>
</feature>
<dbReference type="PANTHER" id="PTHR46620">
    <property type="entry name" value="J DOMAIN-CONTAINING PROTEIN SPF31"/>
    <property type="match status" value="1"/>
</dbReference>
<reference evidence="4" key="1">
    <citation type="journal article" date="2018" name="Nat. Microbiol.">
        <title>Leveraging single-cell genomics to expand the fungal tree of life.</title>
        <authorList>
            <person name="Ahrendt S.R."/>
            <person name="Quandt C.A."/>
            <person name="Ciobanu D."/>
            <person name="Clum A."/>
            <person name="Salamov A."/>
            <person name="Andreopoulos B."/>
            <person name="Cheng J.F."/>
            <person name="Woyke T."/>
            <person name="Pelin A."/>
            <person name="Henrissat B."/>
            <person name="Reynolds N.K."/>
            <person name="Benny G.L."/>
            <person name="Smith M.E."/>
            <person name="James T.Y."/>
            <person name="Grigoriev I.V."/>
        </authorList>
    </citation>
    <scope>NUCLEOTIDE SEQUENCE [LARGE SCALE GENOMIC DNA]</scope>
    <source>
        <strain evidence="4">Benny S71-1</strain>
    </source>
</reference>
<dbReference type="EMBL" id="KZ990932">
    <property type="protein sequence ID" value="RKP23489.1"/>
    <property type="molecule type" value="Genomic_DNA"/>
</dbReference>
<name>A0A4V1J116_9FUNG</name>
<dbReference type="InterPro" id="IPR036869">
    <property type="entry name" value="J_dom_sf"/>
</dbReference>
<accession>A0A4V1J116</accession>
<evidence type="ECO:0000259" key="2">
    <source>
        <dbReference type="PROSITE" id="PS50076"/>
    </source>
</evidence>
<dbReference type="Proteomes" id="UP000278143">
    <property type="component" value="Unassembled WGS sequence"/>
</dbReference>
<evidence type="ECO:0000256" key="1">
    <source>
        <dbReference type="SAM" id="MobiDB-lite"/>
    </source>
</evidence>
<evidence type="ECO:0000313" key="3">
    <source>
        <dbReference type="EMBL" id="RKP23489.1"/>
    </source>
</evidence>
<dbReference type="PROSITE" id="PS50076">
    <property type="entry name" value="DNAJ_2"/>
    <property type="match status" value="1"/>
</dbReference>
<gene>
    <name evidence="3" type="ORF">SYNPS1DRAFT_10173</name>
</gene>
<feature type="compositionally biased region" description="Basic and acidic residues" evidence="1">
    <location>
        <begin position="179"/>
        <end position="188"/>
    </location>
</feature>
<dbReference type="Gene3D" id="1.10.287.110">
    <property type="entry name" value="DnaJ domain"/>
    <property type="match status" value="1"/>
</dbReference>
<dbReference type="Pfam" id="PF00226">
    <property type="entry name" value="DnaJ"/>
    <property type="match status" value="1"/>
</dbReference>
<dbReference type="SUPFAM" id="SSF46565">
    <property type="entry name" value="Chaperone J-domain"/>
    <property type="match status" value="1"/>
</dbReference>
<dbReference type="OrthoDB" id="342454at2759"/>
<dbReference type="PANTHER" id="PTHR46620:SF1">
    <property type="entry name" value="J DOMAIN-CONTAINING PROTEIN SPF31"/>
    <property type="match status" value="1"/>
</dbReference>